<dbReference type="GeneID" id="25152920"/>
<dbReference type="GO" id="GO:0016787">
    <property type="term" value="F:hydrolase activity"/>
    <property type="evidence" value="ECO:0007669"/>
    <property type="project" value="UniProtKB-KW"/>
</dbReference>
<evidence type="ECO:0000313" key="6">
    <source>
        <dbReference type="Proteomes" id="UP000029980"/>
    </source>
</evidence>
<dbReference type="SMART" id="SM00318">
    <property type="entry name" value="SNc"/>
    <property type="match status" value="1"/>
</dbReference>
<organism evidence="5 6">
    <name type="scientific">Thermococcus eurythermalis</name>
    <dbReference type="NCBI Taxonomy" id="1505907"/>
    <lineage>
        <taxon>Archaea</taxon>
        <taxon>Methanobacteriati</taxon>
        <taxon>Methanobacteriota</taxon>
        <taxon>Thermococci</taxon>
        <taxon>Thermococcales</taxon>
        <taxon>Thermococcaceae</taxon>
        <taxon>Thermococcus</taxon>
    </lineage>
</organism>
<dbReference type="InterPro" id="IPR035437">
    <property type="entry name" value="SNase_OB-fold_sf"/>
</dbReference>
<dbReference type="AlphaFoldDB" id="A0A097QTS4"/>
<dbReference type="PROSITE" id="PS50830">
    <property type="entry name" value="TNASE_3"/>
    <property type="match status" value="1"/>
</dbReference>
<dbReference type="EMBL" id="CP008887">
    <property type="protein sequence ID" value="AIU69859.1"/>
    <property type="molecule type" value="Genomic_DNA"/>
</dbReference>
<dbReference type="InterPro" id="IPR016071">
    <property type="entry name" value="Staphylococal_nuclease_OB-fold"/>
</dbReference>
<keyword evidence="6" id="KW-1185">Reference proteome</keyword>
<evidence type="ECO:0000256" key="3">
    <source>
        <dbReference type="ARBA" id="ARBA00022801"/>
    </source>
</evidence>
<dbReference type="PANTHER" id="PTHR12302">
    <property type="entry name" value="EBNA2 BINDING PROTEIN P100"/>
    <property type="match status" value="1"/>
</dbReference>
<dbReference type="PROSITE" id="PS51257">
    <property type="entry name" value="PROKAR_LIPOPROTEIN"/>
    <property type="match status" value="1"/>
</dbReference>
<dbReference type="RefSeq" id="WP_050002833.1">
    <property type="nucleotide sequence ID" value="NZ_CP008887.1"/>
</dbReference>
<protein>
    <submittedName>
        <fullName evidence="5">Endonuclease</fullName>
    </submittedName>
</protein>
<dbReference type="OrthoDB" id="3327at2157"/>
<dbReference type="STRING" id="1505907.TEU_05670"/>
<dbReference type="KEGG" id="teu:TEU_05670"/>
<evidence type="ECO:0000256" key="2">
    <source>
        <dbReference type="ARBA" id="ARBA00022759"/>
    </source>
</evidence>
<evidence type="ECO:0000313" key="5">
    <source>
        <dbReference type="EMBL" id="AIU69859.1"/>
    </source>
</evidence>
<sequence>MKDKRQIVLLLSIIIVVVSGCIFSQPGDYSSTSPSQSFTPTNSSWVPAYVTRVVDGDTAWVRFSNGTEEKVRFLGVDTPETEEERNRPYEYGNITDLRCLKVWGLRAKQFTKDAIEHKNVYLVFDPISPRRGYYGRLLAYVYLTNGTDFTAELIKRGYARVYVEGTFEKKEEYLRYQQEAMENGLGLWGACG</sequence>
<accession>A0A097QTS4</accession>
<keyword evidence="2 5" id="KW-0255">Endonuclease</keyword>
<feature type="domain" description="TNase-like" evidence="4">
    <location>
        <begin position="44"/>
        <end position="190"/>
    </location>
</feature>
<dbReference type="PANTHER" id="PTHR12302:SF3">
    <property type="entry name" value="SERINE_THREONINE-PROTEIN KINASE 31"/>
    <property type="match status" value="1"/>
</dbReference>
<dbReference type="Proteomes" id="UP000029980">
    <property type="component" value="Chromosome"/>
</dbReference>
<dbReference type="GO" id="GO:0004519">
    <property type="term" value="F:endonuclease activity"/>
    <property type="evidence" value="ECO:0007669"/>
    <property type="project" value="UniProtKB-KW"/>
</dbReference>
<name>A0A097QTS4_9EURY</name>
<evidence type="ECO:0000259" key="4">
    <source>
        <dbReference type="PROSITE" id="PS50830"/>
    </source>
</evidence>
<gene>
    <name evidence="5" type="ORF">TEU_05670</name>
</gene>
<dbReference type="SUPFAM" id="SSF50199">
    <property type="entry name" value="Staphylococcal nuclease"/>
    <property type="match status" value="1"/>
</dbReference>
<proteinExistence type="predicted"/>
<dbReference type="Gene3D" id="2.40.50.90">
    <property type="match status" value="1"/>
</dbReference>
<dbReference type="HOGENOM" id="CLU_046484_5_3_2"/>
<reference evidence="5 6" key="1">
    <citation type="journal article" date="2015" name="Int. J. Syst. Evol. Microbiol.">
        <title>Thermococcus eurythermalis sp. nov., a conditional piezophilic hyperthermophilic archaeon with a wide temperature range isolated from an oil-immersed chimney in the Guaymas Basin.</title>
        <authorList>
            <person name="Zhao W."/>
            <person name="Zeng X."/>
            <person name="Xiao X."/>
        </authorList>
    </citation>
    <scope>NUCLEOTIDE SEQUENCE [LARGE SCALE GENOMIC DNA]</scope>
    <source>
        <strain evidence="5 6">A501</strain>
    </source>
</reference>
<keyword evidence="1" id="KW-0540">Nuclease</keyword>
<evidence type="ECO:0000256" key="1">
    <source>
        <dbReference type="ARBA" id="ARBA00022722"/>
    </source>
</evidence>
<keyword evidence="3" id="KW-0378">Hydrolase</keyword>
<dbReference type="Pfam" id="PF00565">
    <property type="entry name" value="SNase"/>
    <property type="match status" value="1"/>
</dbReference>